<protein>
    <submittedName>
        <fullName evidence="1">Uncharacterized protein</fullName>
    </submittedName>
</protein>
<comment type="caution">
    <text evidence="1">The sequence shown here is derived from an EMBL/GenBank/DDBJ whole genome shotgun (WGS) entry which is preliminary data.</text>
</comment>
<accession>A0AC60PVP4</accession>
<dbReference type="EMBL" id="JABSTQ010009893">
    <property type="protein sequence ID" value="KAG0425072.1"/>
    <property type="molecule type" value="Genomic_DNA"/>
</dbReference>
<proteinExistence type="predicted"/>
<sequence>MATATHRRSEAAETRGEDDGNTRRSITRDDVVRSSLSSQIKSRQTTARATPYVAGVCTGTYTLPAELFALIGDRNPLLSERRESVDGALRVRSLADIEGAPSPLREDSAL</sequence>
<gene>
    <name evidence="1" type="ORF">HPB47_027732</name>
</gene>
<reference evidence="1 2" key="1">
    <citation type="journal article" date="2020" name="Cell">
        <title>Large-Scale Comparative Analyses of Tick Genomes Elucidate Their Genetic Diversity and Vector Capacities.</title>
        <authorList>
            <consortium name="Tick Genome and Microbiome Consortium (TIGMIC)"/>
            <person name="Jia N."/>
            <person name="Wang J."/>
            <person name="Shi W."/>
            <person name="Du L."/>
            <person name="Sun Y."/>
            <person name="Zhan W."/>
            <person name="Jiang J.F."/>
            <person name="Wang Q."/>
            <person name="Zhang B."/>
            <person name="Ji P."/>
            <person name="Bell-Sakyi L."/>
            <person name="Cui X.M."/>
            <person name="Yuan T.T."/>
            <person name="Jiang B.G."/>
            <person name="Yang W.F."/>
            <person name="Lam T.T."/>
            <person name="Chang Q.C."/>
            <person name="Ding S.J."/>
            <person name="Wang X.J."/>
            <person name="Zhu J.G."/>
            <person name="Ruan X.D."/>
            <person name="Zhao L."/>
            <person name="Wei J.T."/>
            <person name="Ye R.Z."/>
            <person name="Que T.C."/>
            <person name="Du C.H."/>
            <person name="Zhou Y.H."/>
            <person name="Cheng J.X."/>
            <person name="Dai P.F."/>
            <person name="Guo W.B."/>
            <person name="Han X.H."/>
            <person name="Huang E.J."/>
            <person name="Li L.F."/>
            <person name="Wei W."/>
            <person name="Gao Y.C."/>
            <person name="Liu J.Z."/>
            <person name="Shao H.Z."/>
            <person name="Wang X."/>
            <person name="Wang C.C."/>
            <person name="Yang T.C."/>
            <person name="Huo Q.B."/>
            <person name="Li W."/>
            <person name="Chen H.Y."/>
            <person name="Chen S.E."/>
            <person name="Zhou L.G."/>
            <person name="Ni X.B."/>
            <person name="Tian J.H."/>
            <person name="Sheng Y."/>
            <person name="Liu T."/>
            <person name="Pan Y.S."/>
            <person name="Xia L.Y."/>
            <person name="Li J."/>
            <person name="Zhao F."/>
            <person name="Cao W.C."/>
        </authorList>
    </citation>
    <scope>NUCLEOTIDE SEQUENCE [LARGE SCALE GENOMIC DNA]</scope>
    <source>
        <strain evidence="1">Iper-2018</strain>
    </source>
</reference>
<evidence type="ECO:0000313" key="2">
    <source>
        <dbReference type="Proteomes" id="UP000805193"/>
    </source>
</evidence>
<name>A0AC60PVP4_IXOPE</name>
<evidence type="ECO:0000313" key="1">
    <source>
        <dbReference type="EMBL" id="KAG0425072.1"/>
    </source>
</evidence>
<dbReference type="Proteomes" id="UP000805193">
    <property type="component" value="Unassembled WGS sequence"/>
</dbReference>
<keyword evidence="2" id="KW-1185">Reference proteome</keyword>
<organism evidence="1 2">
    <name type="scientific">Ixodes persulcatus</name>
    <name type="common">Taiga tick</name>
    <dbReference type="NCBI Taxonomy" id="34615"/>
    <lineage>
        <taxon>Eukaryota</taxon>
        <taxon>Metazoa</taxon>
        <taxon>Ecdysozoa</taxon>
        <taxon>Arthropoda</taxon>
        <taxon>Chelicerata</taxon>
        <taxon>Arachnida</taxon>
        <taxon>Acari</taxon>
        <taxon>Parasitiformes</taxon>
        <taxon>Ixodida</taxon>
        <taxon>Ixodoidea</taxon>
        <taxon>Ixodidae</taxon>
        <taxon>Ixodinae</taxon>
        <taxon>Ixodes</taxon>
    </lineage>
</organism>